<proteinExistence type="predicted"/>
<evidence type="ECO:0000313" key="2">
    <source>
        <dbReference type="EMBL" id="SEM12546.1"/>
    </source>
</evidence>
<dbReference type="Proteomes" id="UP000199421">
    <property type="component" value="Unassembled WGS sequence"/>
</dbReference>
<accession>A0A1H7VTJ2</accession>
<dbReference type="Gene3D" id="1.20.120.450">
    <property type="entry name" value="dinb family like domain"/>
    <property type="match status" value="1"/>
</dbReference>
<evidence type="ECO:0000259" key="1">
    <source>
        <dbReference type="Pfam" id="PF12867"/>
    </source>
</evidence>
<organism evidence="2 3">
    <name type="scientific">Olivibacter domesticus</name>
    <name type="common">Pseudosphingobacterium domesticum</name>
    <dbReference type="NCBI Taxonomy" id="407022"/>
    <lineage>
        <taxon>Bacteria</taxon>
        <taxon>Pseudomonadati</taxon>
        <taxon>Bacteroidota</taxon>
        <taxon>Sphingobacteriia</taxon>
        <taxon>Sphingobacteriales</taxon>
        <taxon>Sphingobacteriaceae</taxon>
        <taxon>Olivibacter</taxon>
    </lineage>
</organism>
<dbReference type="InterPro" id="IPR024775">
    <property type="entry name" value="DinB-like"/>
</dbReference>
<evidence type="ECO:0000313" key="3">
    <source>
        <dbReference type="Proteomes" id="UP000199421"/>
    </source>
</evidence>
<gene>
    <name evidence="2" type="ORF">SAMN05661044_04343</name>
</gene>
<reference evidence="3" key="1">
    <citation type="submission" date="2016-10" db="EMBL/GenBank/DDBJ databases">
        <authorList>
            <person name="Varghese N."/>
            <person name="Submissions S."/>
        </authorList>
    </citation>
    <scope>NUCLEOTIDE SEQUENCE [LARGE SCALE GENOMIC DNA]</scope>
    <source>
        <strain evidence="3">DSM 18733</strain>
    </source>
</reference>
<name>A0A1H7VTJ2_OLID1</name>
<sequence length="202" mass="24193">MNVCSYEKLFLIRRNHFNKRMIFFIFTPRQFRYKSKPFIMNNVLIKNLVKQLQDVQDGDLWLDETFAKKIDLLTEEQAFTRPIPEVHSVAEIISHLLEWRKGCILKLQGQKSLLTVESPEDWKSNDELKKIGWKKLKEDFYASQYHLIRLIEVKDDSFLTQKYLDTRDTFQYFLEGMIHHDLYHLGQIGITVKLLKVKQLVK</sequence>
<dbReference type="AlphaFoldDB" id="A0A1H7VTJ2"/>
<dbReference type="STRING" id="407022.SAMN05661044_04343"/>
<dbReference type="InterPro" id="IPR034660">
    <property type="entry name" value="DinB/YfiT-like"/>
</dbReference>
<dbReference type="Pfam" id="PF12867">
    <property type="entry name" value="DinB_2"/>
    <property type="match status" value="1"/>
</dbReference>
<dbReference type="EMBL" id="FOAF01000007">
    <property type="protein sequence ID" value="SEM12546.1"/>
    <property type="molecule type" value="Genomic_DNA"/>
</dbReference>
<protein>
    <submittedName>
        <fullName evidence="2">DinB superfamily protein</fullName>
    </submittedName>
</protein>
<keyword evidence="3" id="KW-1185">Reference proteome</keyword>
<feature type="domain" description="DinB-like" evidence="1">
    <location>
        <begin position="70"/>
        <end position="188"/>
    </location>
</feature>
<dbReference type="SUPFAM" id="SSF109854">
    <property type="entry name" value="DinB/YfiT-like putative metalloenzymes"/>
    <property type="match status" value="1"/>
</dbReference>